<dbReference type="AlphaFoldDB" id="A0A6J4QQR7"/>
<name>A0A6J4QQR7_9ACTN</name>
<sequence length="78" mass="8552">MLLASLVDDPSNDLSEEEAKEERDRLFGILEELVEWENSNDEGVLSRARKEILRSTRGDPPPVLGGGSSCVVQAVQVV</sequence>
<proteinExistence type="predicted"/>
<accession>A0A6J4QQR7</accession>
<evidence type="ECO:0000313" key="2">
    <source>
        <dbReference type="EMBL" id="CAA9452183.1"/>
    </source>
</evidence>
<dbReference type="EMBL" id="CADCVG010000045">
    <property type="protein sequence ID" value="CAA9452183.1"/>
    <property type="molecule type" value="Genomic_DNA"/>
</dbReference>
<reference evidence="2" key="1">
    <citation type="submission" date="2020-02" db="EMBL/GenBank/DDBJ databases">
        <authorList>
            <person name="Meier V. D."/>
        </authorList>
    </citation>
    <scope>NUCLEOTIDE SEQUENCE</scope>
    <source>
        <strain evidence="2">AVDCRST_MAG14</strain>
    </source>
</reference>
<feature type="compositionally biased region" description="Acidic residues" evidence="1">
    <location>
        <begin position="10"/>
        <end position="19"/>
    </location>
</feature>
<evidence type="ECO:0000256" key="1">
    <source>
        <dbReference type="SAM" id="MobiDB-lite"/>
    </source>
</evidence>
<feature type="region of interest" description="Disordered" evidence="1">
    <location>
        <begin position="1"/>
        <end position="20"/>
    </location>
</feature>
<gene>
    <name evidence="2" type="ORF">AVDCRST_MAG14-1073</name>
</gene>
<protein>
    <submittedName>
        <fullName evidence="2">Uncharacterized protein</fullName>
    </submittedName>
</protein>
<organism evidence="2">
    <name type="scientific">uncultured Rubrobacteraceae bacterium</name>
    <dbReference type="NCBI Taxonomy" id="349277"/>
    <lineage>
        <taxon>Bacteria</taxon>
        <taxon>Bacillati</taxon>
        <taxon>Actinomycetota</taxon>
        <taxon>Rubrobacteria</taxon>
        <taxon>Rubrobacterales</taxon>
        <taxon>Rubrobacteraceae</taxon>
        <taxon>environmental samples</taxon>
    </lineage>
</organism>